<comment type="function">
    <text evidence="2">Catalyzes the reduction of dTDP-6-deoxy-L-lyxo-4-hexulose to yield dTDP-L-rhamnose.</text>
</comment>
<comment type="caution">
    <text evidence="4">The sequence shown here is derived from an EMBL/GenBank/DDBJ whole genome shotgun (WGS) entry which is preliminary data.</text>
</comment>
<dbReference type="GO" id="GO:0048270">
    <property type="term" value="F:methionine adenosyltransferase regulator activity"/>
    <property type="evidence" value="ECO:0007669"/>
    <property type="project" value="TreeGrafter"/>
</dbReference>
<dbReference type="InterPro" id="IPR029903">
    <property type="entry name" value="RmlD-like-bd"/>
</dbReference>
<comment type="pathway">
    <text evidence="2">Carbohydrate biosynthesis; dTDP-L-rhamnose biosynthesis.</text>
</comment>
<evidence type="ECO:0000313" key="5">
    <source>
        <dbReference type="Proteomes" id="UP000177626"/>
    </source>
</evidence>
<dbReference type="PANTHER" id="PTHR10491:SF4">
    <property type="entry name" value="METHIONINE ADENOSYLTRANSFERASE 2 SUBUNIT BETA"/>
    <property type="match status" value="1"/>
</dbReference>
<dbReference type="SUPFAM" id="SSF51735">
    <property type="entry name" value="NAD(P)-binding Rossmann-fold domains"/>
    <property type="match status" value="1"/>
</dbReference>
<gene>
    <name evidence="4" type="ORF">A2406_03520</name>
</gene>
<evidence type="ECO:0000313" key="4">
    <source>
        <dbReference type="EMBL" id="OGY93946.1"/>
    </source>
</evidence>
<dbReference type="EMBL" id="MHKQ01000014">
    <property type="protein sequence ID" value="OGY93946.1"/>
    <property type="molecule type" value="Genomic_DNA"/>
</dbReference>
<dbReference type="InterPro" id="IPR036291">
    <property type="entry name" value="NAD(P)-bd_dom_sf"/>
</dbReference>
<dbReference type="GO" id="GO:0048269">
    <property type="term" value="C:methionine adenosyltransferase complex"/>
    <property type="evidence" value="ECO:0007669"/>
    <property type="project" value="TreeGrafter"/>
</dbReference>
<name>A0A1G2BYA2_9BACT</name>
<reference evidence="4 5" key="1">
    <citation type="journal article" date="2016" name="Nat. Commun.">
        <title>Thousands of microbial genomes shed light on interconnected biogeochemical processes in an aquifer system.</title>
        <authorList>
            <person name="Anantharaman K."/>
            <person name="Brown C.T."/>
            <person name="Hug L.A."/>
            <person name="Sharon I."/>
            <person name="Castelle C.J."/>
            <person name="Probst A.J."/>
            <person name="Thomas B.C."/>
            <person name="Singh A."/>
            <person name="Wilkins M.J."/>
            <person name="Karaoz U."/>
            <person name="Brodie E.L."/>
            <person name="Williams K.H."/>
            <person name="Hubbard S.S."/>
            <person name="Banfield J.F."/>
        </authorList>
    </citation>
    <scope>NUCLEOTIDE SEQUENCE [LARGE SCALE GENOMIC DNA]</scope>
</reference>
<sequence length="281" mass="31832">MKILIIGNGYLGNRCAESWENVILSDKRIETVQDVEELINEHNPDVLLNAAGVVGKPNVDWCETHPMETVKGNTVLPITIAEACYNKDIYMLHMATGCVFYGQSYHGGPWTEEDYGNPAVVYTKSKFAADLALSALKNVGIARVRMLLDSKPHPANLLDKLSKYEKIIDVENSITIVDDMIDVFYQLLEKKAEGIFHVTNPGSIKHKEIIELYKKYVNPNHKNEWIKEEELVRLGLADKRRSSNILTSVNLSKYNIKMRPIKEAAEDTIKKYAKNKKQLLA</sequence>
<evidence type="ECO:0000256" key="2">
    <source>
        <dbReference type="RuleBase" id="RU364082"/>
    </source>
</evidence>
<dbReference type="Gene3D" id="3.40.50.720">
    <property type="entry name" value="NAD(P)-binding Rossmann-like Domain"/>
    <property type="match status" value="1"/>
</dbReference>
<keyword evidence="2" id="KW-0521">NADP</keyword>
<dbReference type="Proteomes" id="UP000177626">
    <property type="component" value="Unassembled WGS sequence"/>
</dbReference>
<dbReference type="EC" id="1.1.1.133" evidence="2"/>
<dbReference type="Pfam" id="PF04321">
    <property type="entry name" value="RmlD_sub_bind"/>
    <property type="match status" value="1"/>
</dbReference>
<proteinExistence type="inferred from homology"/>
<comment type="similarity">
    <text evidence="1 2">Belongs to the dTDP-4-dehydrorhamnose reductase family.</text>
</comment>
<evidence type="ECO:0000259" key="3">
    <source>
        <dbReference type="Pfam" id="PF04321"/>
    </source>
</evidence>
<feature type="domain" description="RmlD-like substrate binding" evidence="3">
    <location>
        <begin position="1"/>
        <end position="272"/>
    </location>
</feature>
<dbReference type="PANTHER" id="PTHR10491">
    <property type="entry name" value="DTDP-4-DEHYDRORHAMNOSE REDUCTASE"/>
    <property type="match status" value="1"/>
</dbReference>
<dbReference type="InterPro" id="IPR005913">
    <property type="entry name" value="dTDP_dehydrorham_reduct"/>
</dbReference>
<accession>A0A1G2BYA2</accession>
<keyword evidence="2" id="KW-0560">Oxidoreductase</keyword>
<dbReference type="GO" id="GO:0008831">
    <property type="term" value="F:dTDP-4-dehydrorhamnose reductase activity"/>
    <property type="evidence" value="ECO:0007669"/>
    <property type="project" value="UniProtKB-EC"/>
</dbReference>
<protein>
    <recommendedName>
        <fullName evidence="2">dTDP-4-dehydrorhamnose reductase</fullName>
        <ecNumber evidence="2">1.1.1.133</ecNumber>
    </recommendedName>
</protein>
<organism evidence="4 5">
    <name type="scientific">Candidatus Komeilibacteria bacterium RIFOXYC1_FULL_37_11</name>
    <dbReference type="NCBI Taxonomy" id="1798555"/>
    <lineage>
        <taxon>Bacteria</taxon>
        <taxon>Candidatus Komeiliibacteriota</taxon>
    </lineage>
</organism>
<dbReference type="AlphaFoldDB" id="A0A1G2BYA2"/>
<evidence type="ECO:0000256" key="1">
    <source>
        <dbReference type="ARBA" id="ARBA00010944"/>
    </source>
</evidence>
<dbReference type="GO" id="GO:0006556">
    <property type="term" value="P:S-adenosylmethionine biosynthetic process"/>
    <property type="evidence" value="ECO:0007669"/>
    <property type="project" value="TreeGrafter"/>
</dbReference>